<dbReference type="RefSeq" id="WP_260900126.1">
    <property type="nucleotide sequence ID" value="NZ_JAOCZP010000001.1"/>
</dbReference>
<evidence type="ECO:0000259" key="9">
    <source>
        <dbReference type="Pfam" id="PF23368"/>
    </source>
</evidence>
<dbReference type="InterPro" id="IPR001915">
    <property type="entry name" value="Peptidase_M48"/>
</dbReference>
<dbReference type="InterPro" id="IPR051156">
    <property type="entry name" value="Mito/Outer_Membr_Metalloprot"/>
</dbReference>
<dbReference type="CDD" id="cd07332">
    <property type="entry name" value="M48C_Oma1_like"/>
    <property type="match status" value="1"/>
</dbReference>
<dbReference type="Gene3D" id="3.30.2010.10">
    <property type="entry name" value="Metalloproteases ('zincins'), catalytic domain"/>
    <property type="match status" value="1"/>
</dbReference>
<evidence type="ECO:0000256" key="6">
    <source>
        <dbReference type="RuleBase" id="RU003983"/>
    </source>
</evidence>
<keyword evidence="3 6" id="KW-0378">Hydrolase</keyword>
<evidence type="ECO:0000256" key="7">
    <source>
        <dbReference type="SAM" id="MobiDB-lite"/>
    </source>
</evidence>
<evidence type="ECO:0000313" key="10">
    <source>
        <dbReference type="EMBL" id="MCT7373798.1"/>
    </source>
</evidence>
<feature type="domain" description="Peptidase M48" evidence="8">
    <location>
        <begin position="201"/>
        <end position="344"/>
    </location>
</feature>
<keyword evidence="1 6" id="KW-0645">Protease</keyword>
<evidence type="ECO:0000256" key="2">
    <source>
        <dbReference type="ARBA" id="ARBA00022723"/>
    </source>
</evidence>
<gene>
    <name evidence="10" type="ORF">N5A92_01925</name>
</gene>
<keyword evidence="4 6" id="KW-0862">Zinc</keyword>
<dbReference type="InterPro" id="IPR055518">
    <property type="entry name" value="DUF7092"/>
</dbReference>
<evidence type="ECO:0000256" key="1">
    <source>
        <dbReference type="ARBA" id="ARBA00022670"/>
    </source>
</evidence>
<dbReference type="Pfam" id="PF23368">
    <property type="entry name" value="DUF7092"/>
    <property type="match status" value="1"/>
</dbReference>
<evidence type="ECO:0000259" key="8">
    <source>
        <dbReference type="Pfam" id="PF01435"/>
    </source>
</evidence>
<evidence type="ECO:0000313" key="11">
    <source>
        <dbReference type="Proteomes" id="UP001320831"/>
    </source>
</evidence>
<dbReference type="PANTHER" id="PTHR22726">
    <property type="entry name" value="METALLOENDOPEPTIDASE OMA1"/>
    <property type="match status" value="1"/>
</dbReference>
<sequence>MGSDRPRLVISGQWHPPGSSRAEAARFTSADGVATAKGAEGGETLAEGAVSGLSVSNRVGRIPRRITFADGSVFETDDNDAIDRWLKAHRGWRVGFVHGLERFHPRLILLVAVVAVLCVGLYRYALPIAVEVAVAVTPPAAPRLMGQSALASLDQTVLAPSQLEGQRRQAITSDFRTLAELTPGGADAFDLQFRRGGVIGPNAFALPDGTIVLTDELVRLARDEDAVLGVLAHEIGHVVHKHSLRRLYRAAGITTLIMFIGGDIGSGMEEVLVQGAGLMTLSYSRDQESEADRYSVELMAKAGREPAGLARLFDVLRENYGDDDRNDFFSTHPTTPDRIEDIRRHAAEVGAR</sequence>
<protein>
    <submittedName>
        <fullName evidence="10">M48 family metallopeptidase</fullName>
    </submittedName>
</protein>
<feature type="region of interest" description="Disordered" evidence="7">
    <location>
        <begin position="1"/>
        <end position="21"/>
    </location>
</feature>
<dbReference type="Proteomes" id="UP001320831">
    <property type="component" value="Unassembled WGS sequence"/>
</dbReference>
<keyword evidence="11" id="KW-1185">Reference proteome</keyword>
<name>A0ABT2LJD1_9HYPH</name>
<feature type="domain" description="DUF7092" evidence="9">
    <location>
        <begin position="10"/>
        <end position="89"/>
    </location>
</feature>
<comment type="similarity">
    <text evidence="6">Belongs to the peptidase M48 family.</text>
</comment>
<comment type="caution">
    <text evidence="10">The sequence shown here is derived from an EMBL/GenBank/DDBJ whole genome shotgun (WGS) entry which is preliminary data.</text>
</comment>
<proteinExistence type="inferred from homology"/>
<keyword evidence="5 6" id="KW-0482">Metalloprotease</keyword>
<comment type="cofactor">
    <cofactor evidence="6">
        <name>Zn(2+)</name>
        <dbReference type="ChEBI" id="CHEBI:29105"/>
    </cofactor>
    <text evidence="6">Binds 1 zinc ion per subunit.</text>
</comment>
<evidence type="ECO:0000256" key="4">
    <source>
        <dbReference type="ARBA" id="ARBA00022833"/>
    </source>
</evidence>
<keyword evidence="2" id="KW-0479">Metal-binding</keyword>
<organism evidence="10 11">
    <name type="scientific">Chelativorans salis</name>
    <dbReference type="NCBI Taxonomy" id="2978478"/>
    <lineage>
        <taxon>Bacteria</taxon>
        <taxon>Pseudomonadati</taxon>
        <taxon>Pseudomonadota</taxon>
        <taxon>Alphaproteobacteria</taxon>
        <taxon>Hyphomicrobiales</taxon>
        <taxon>Phyllobacteriaceae</taxon>
        <taxon>Chelativorans</taxon>
    </lineage>
</organism>
<accession>A0ABT2LJD1</accession>
<evidence type="ECO:0000256" key="5">
    <source>
        <dbReference type="ARBA" id="ARBA00023049"/>
    </source>
</evidence>
<evidence type="ECO:0000256" key="3">
    <source>
        <dbReference type="ARBA" id="ARBA00022801"/>
    </source>
</evidence>
<dbReference type="Pfam" id="PF01435">
    <property type="entry name" value="Peptidase_M48"/>
    <property type="match status" value="1"/>
</dbReference>
<dbReference type="PANTHER" id="PTHR22726:SF1">
    <property type="entry name" value="METALLOENDOPEPTIDASE OMA1, MITOCHONDRIAL"/>
    <property type="match status" value="1"/>
</dbReference>
<dbReference type="EMBL" id="JAOCZP010000001">
    <property type="protein sequence ID" value="MCT7373798.1"/>
    <property type="molecule type" value="Genomic_DNA"/>
</dbReference>
<reference evidence="10 11" key="1">
    <citation type="submission" date="2022-09" db="EMBL/GenBank/DDBJ databases">
        <title>Chelativorans salina sp. nov., a novel slightly halophilic bacterium isolated from a saline lake sediment enrichment.</title>
        <authorList>
            <person name="Gao L."/>
            <person name="Fang B.-Z."/>
            <person name="Li W.-J."/>
        </authorList>
    </citation>
    <scope>NUCLEOTIDE SEQUENCE [LARGE SCALE GENOMIC DNA]</scope>
    <source>
        <strain evidence="10 11">EGI FJ00035</strain>
    </source>
</reference>